<evidence type="ECO:0000313" key="7">
    <source>
        <dbReference type="EMBL" id="KAK6538052.1"/>
    </source>
</evidence>
<name>A0AAV9X7J2_9PEZI</name>
<feature type="transmembrane region" description="Helical" evidence="6">
    <location>
        <begin position="217"/>
        <end position="236"/>
    </location>
</feature>
<feature type="transmembrane region" description="Helical" evidence="6">
    <location>
        <begin position="287"/>
        <end position="309"/>
    </location>
</feature>
<feature type="transmembrane region" description="Helical" evidence="6">
    <location>
        <begin position="339"/>
        <end position="356"/>
    </location>
</feature>
<reference evidence="7 8" key="1">
    <citation type="submission" date="2019-10" db="EMBL/GenBank/DDBJ databases">
        <authorList>
            <person name="Palmer J.M."/>
        </authorList>
    </citation>
    <scope>NUCLEOTIDE SEQUENCE [LARGE SCALE GENOMIC DNA]</scope>
    <source>
        <strain evidence="7 8">TWF694</strain>
    </source>
</reference>
<dbReference type="PIRSF" id="PIRSF005799">
    <property type="entry name" value="UDP-gal_transpt"/>
    <property type="match status" value="1"/>
</dbReference>
<dbReference type="PANTHER" id="PTHR10231">
    <property type="entry name" value="NUCLEOTIDE-SUGAR TRANSMEMBRANE TRANSPORTER"/>
    <property type="match status" value="1"/>
</dbReference>
<protein>
    <recommendedName>
        <fullName evidence="9">Nucleotide-sugar transporter</fullName>
    </recommendedName>
</protein>
<evidence type="ECO:0000256" key="5">
    <source>
        <dbReference type="SAM" id="MobiDB-lite"/>
    </source>
</evidence>
<dbReference type="GO" id="GO:0015165">
    <property type="term" value="F:pyrimidine nucleotide-sugar transmembrane transporter activity"/>
    <property type="evidence" value="ECO:0007669"/>
    <property type="project" value="InterPro"/>
</dbReference>
<dbReference type="Pfam" id="PF04142">
    <property type="entry name" value="Nuc_sug_transp"/>
    <property type="match status" value="1"/>
</dbReference>
<evidence type="ECO:0000256" key="6">
    <source>
        <dbReference type="SAM" id="Phobius"/>
    </source>
</evidence>
<accession>A0AAV9X7J2</accession>
<dbReference type="EMBL" id="JAVHJO010000008">
    <property type="protein sequence ID" value="KAK6538052.1"/>
    <property type="molecule type" value="Genomic_DNA"/>
</dbReference>
<dbReference type="NCBIfam" id="TIGR00803">
    <property type="entry name" value="nst"/>
    <property type="match status" value="2"/>
</dbReference>
<evidence type="ECO:0000256" key="4">
    <source>
        <dbReference type="ARBA" id="ARBA00023136"/>
    </source>
</evidence>
<gene>
    <name evidence="7" type="ORF">TWF694_010943</name>
</gene>
<organism evidence="7 8">
    <name type="scientific">Orbilia ellipsospora</name>
    <dbReference type="NCBI Taxonomy" id="2528407"/>
    <lineage>
        <taxon>Eukaryota</taxon>
        <taxon>Fungi</taxon>
        <taxon>Dikarya</taxon>
        <taxon>Ascomycota</taxon>
        <taxon>Pezizomycotina</taxon>
        <taxon>Orbiliomycetes</taxon>
        <taxon>Orbiliales</taxon>
        <taxon>Orbiliaceae</taxon>
        <taxon>Orbilia</taxon>
    </lineage>
</organism>
<feature type="transmembrane region" description="Helical" evidence="6">
    <location>
        <begin position="316"/>
        <end position="333"/>
    </location>
</feature>
<keyword evidence="8" id="KW-1185">Reference proteome</keyword>
<evidence type="ECO:0000256" key="1">
    <source>
        <dbReference type="ARBA" id="ARBA00004141"/>
    </source>
</evidence>
<feature type="transmembrane region" description="Helical" evidence="6">
    <location>
        <begin position="156"/>
        <end position="175"/>
    </location>
</feature>
<dbReference type="InterPro" id="IPR037185">
    <property type="entry name" value="EmrE-like"/>
</dbReference>
<evidence type="ECO:0000256" key="3">
    <source>
        <dbReference type="ARBA" id="ARBA00022989"/>
    </source>
</evidence>
<dbReference type="InterPro" id="IPR007271">
    <property type="entry name" value="Nuc_sug_transpt"/>
</dbReference>
<keyword evidence="4 6" id="KW-0472">Membrane</keyword>
<dbReference type="GO" id="GO:0000139">
    <property type="term" value="C:Golgi membrane"/>
    <property type="evidence" value="ECO:0007669"/>
    <property type="project" value="InterPro"/>
</dbReference>
<evidence type="ECO:0000313" key="8">
    <source>
        <dbReference type="Proteomes" id="UP001365542"/>
    </source>
</evidence>
<keyword evidence="3 6" id="KW-1133">Transmembrane helix</keyword>
<keyword evidence="2 6" id="KW-0812">Transmembrane</keyword>
<proteinExistence type="predicted"/>
<feature type="transmembrane region" description="Helical" evidence="6">
    <location>
        <begin position="248"/>
        <end position="267"/>
    </location>
</feature>
<evidence type="ECO:0008006" key="9">
    <source>
        <dbReference type="Google" id="ProtNLM"/>
    </source>
</evidence>
<feature type="region of interest" description="Disordered" evidence="5">
    <location>
        <begin position="406"/>
        <end position="429"/>
    </location>
</feature>
<comment type="caution">
    <text evidence="7">The sequence shown here is derived from an EMBL/GenBank/DDBJ whole genome shotgun (WGS) entry which is preliminary data.</text>
</comment>
<comment type="subcellular location">
    <subcellularLocation>
        <location evidence="1">Membrane</location>
        <topology evidence="1">Multi-pass membrane protein</topology>
    </subcellularLocation>
</comment>
<evidence type="ECO:0000256" key="2">
    <source>
        <dbReference type="ARBA" id="ARBA00022692"/>
    </source>
</evidence>
<dbReference type="SUPFAM" id="SSF103481">
    <property type="entry name" value="Multidrug resistance efflux transporter EmrE"/>
    <property type="match status" value="1"/>
</dbReference>
<dbReference type="Proteomes" id="UP001365542">
    <property type="component" value="Unassembled WGS sequence"/>
</dbReference>
<sequence length="429" mass="46881">MVDHPRNAHFMGVPMKHISLVTLTFQNSALILIMHYSRIMPAGPHGRYLTSTAVLMNEIVKFLVCSIVAFHEQTGLDGPHTDWLTTATTVYNAVFANDSWKLAIPAALYTLQNTLQYVAVSNLDAATFQVTYQLKILTTALFSVSMLGRKLSSRRWLSLILLTVGVAIVQLPVSAPTKSVEETKSTLKAIRDIITTRAVGYGSLNKDSGAPEMNGSIGLSAVIVACTISGLAGVYFEKVLKGSSATLWVRNVQLSFYSLFPAFFIGVVWKDGAEIAERGFFDGYNGIVWTAIGFQALGGIVVALCVNYADNIAKNFATSISILLSCVASIYLFDFKVSTQFMIGSMIVLFATYLYSKTDDKKPPVYVPLEKTTVEPAYPPDSKLRLERVGSLRMNLAPTTALGIPVSPVSERPRSPALFNKYAGEKRED</sequence>
<dbReference type="AlphaFoldDB" id="A0AAV9X7J2"/>